<reference evidence="6" key="1">
    <citation type="journal article" date="2017" name="Biotechnol. Biofuels">
        <title>Evaluation of environmental bacterial communities as a factor affecting the growth of duckweed Lemna minor.</title>
        <authorList>
            <person name="Ishizawa H."/>
            <person name="Kuroda M."/>
            <person name="Morikawa M."/>
            <person name="Ike M."/>
        </authorList>
    </citation>
    <scope>NUCLEOTIDE SEQUENCE [LARGE SCALE GENOMIC DNA]</scope>
    <source>
        <strain evidence="6">H3</strain>
    </source>
</reference>
<dbReference type="Pfam" id="PF00990">
    <property type="entry name" value="GGDEF"/>
    <property type="match status" value="1"/>
</dbReference>
<dbReference type="Proteomes" id="UP000198290">
    <property type="component" value="Chromosome"/>
</dbReference>
<dbReference type="InterPro" id="IPR000160">
    <property type="entry name" value="GGDEF_dom"/>
</dbReference>
<keyword evidence="3" id="KW-1133">Transmembrane helix</keyword>
<protein>
    <recommendedName>
        <fullName evidence="1">diguanylate cyclase</fullName>
        <ecNumber evidence="1">2.7.7.65</ecNumber>
    </recommendedName>
</protein>
<dbReference type="GO" id="GO:0043709">
    <property type="term" value="P:cell adhesion involved in single-species biofilm formation"/>
    <property type="evidence" value="ECO:0007669"/>
    <property type="project" value="TreeGrafter"/>
</dbReference>
<evidence type="ECO:0000313" key="6">
    <source>
        <dbReference type="Proteomes" id="UP000198290"/>
    </source>
</evidence>
<evidence type="ECO:0000259" key="4">
    <source>
        <dbReference type="PROSITE" id="PS50887"/>
    </source>
</evidence>
<dbReference type="SMART" id="SM00267">
    <property type="entry name" value="GGDEF"/>
    <property type="match status" value="1"/>
</dbReference>
<keyword evidence="6" id="KW-1185">Reference proteome</keyword>
<dbReference type="InterPro" id="IPR050469">
    <property type="entry name" value="Diguanylate_Cyclase"/>
</dbReference>
<evidence type="ECO:0000256" key="3">
    <source>
        <dbReference type="SAM" id="Phobius"/>
    </source>
</evidence>
<dbReference type="PANTHER" id="PTHR45138">
    <property type="entry name" value="REGULATORY COMPONENTS OF SENSORY TRANSDUCTION SYSTEM"/>
    <property type="match status" value="1"/>
</dbReference>
<name>A0A3G9GHK6_9NEIS</name>
<dbReference type="GO" id="GO:1902201">
    <property type="term" value="P:negative regulation of bacterial-type flagellum-dependent cell motility"/>
    <property type="evidence" value="ECO:0007669"/>
    <property type="project" value="TreeGrafter"/>
</dbReference>
<feature type="transmembrane region" description="Helical" evidence="3">
    <location>
        <begin position="73"/>
        <end position="93"/>
    </location>
</feature>
<proteinExistence type="predicted"/>
<evidence type="ECO:0000256" key="2">
    <source>
        <dbReference type="ARBA" id="ARBA00034247"/>
    </source>
</evidence>
<feature type="transmembrane region" description="Helical" evidence="3">
    <location>
        <begin position="128"/>
        <end position="148"/>
    </location>
</feature>
<accession>A0A3G9GHK6</accession>
<feature type="transmembrane region" description="Helical" evidence="3">
    <location>
        <begin position="105"/>
        <end position="121"/>
    </location>
</feature>
<dbReference type="GO" id="GO:0052621">
    <property type="term" value="F:diguanylate cyclase activity"/>
    <property type="evidence" value="ECO:0007669"/>
    <property type="project" value="UniProtKB-EC"/>
</dbReference>
<evidence type="ECO:0000313" key="5">
    <source>
        <dbReference type="EMBL" id="BBF86323.1"/>
    </source>
</evidence>
<dbReference type="InterPro" id="IPR043128">
    <property type="entry name" value="Rev_trsase/Diguanyl_cyclase"/>
</dbReference>
<keyword evidence="3" id="KW-0812">Transmembrane</keyword>
<dbReference type="GO" id="GO:0005886">
    <property type="term" value="C:plasma membrane"/>
    <property type="evidence" value="ECO:0007669"/>
    <property type="project" value="TreeGrafter"/>
</dbReference>
<feature type="transmembrane region" description="Helical" evidence="3">
    <location>
        <begin position="20"/>
        <end position="42"/>
    </location>
</feature>
<dbReference type="AlphaFoldDB" id="A0A3G9GHK6"/>
<organism evidence="5 6">
    <name type="scientific">Aquitalea magnusonii</name>
    <dbReference type="NCBI Taxonomy" id="332411"/>
    <lineage>
        <taxon>Bacteria</taxon>
        <taxon>Pseudomonadati</taxon>
        <taxon>Pseudomonadota</taxon>
        <taxon>Betaproteobacteria</taxon>
        <taxon>Neisseriales</taxon>
        <taxon>Chromobacteriaceae</taxon>
        <taxon>Aquitalea</taxon>
    </lineage>
</organism>
<dbReference type="CDD" id="cd01949">
    <property type="entry name" value="GGDEF"/>
    <property type="match status" value="1"/>
</dbReference>
<dbReference type="EMBL" id="AP018823">
    <property type="protein sequence ID" value="BBF86323.1"/>
    <property type="molecule type" value="Genomic_DNA"/>
</dbReference>
<dbReference type="KEGG" id="amah:DLM_2722"/>
<dbReference type="SUPFAM" id="SSF55073">
    <property type="entry name" value="Nucleotide cyclase"/>
    <property type="match status" value="1"/>
</dbReference>
<dbReference type="PROSITE" id="PS50887">
    <property type="entry name" value="GGDEF"/>
    <property type="match status" value="1"/>
</dbReference>
<dbReference type="RefSeq" id="WP_167467115.1">
    <property type="nucleotide sequence ID" value="NZ_AP018823.1"/>
</dbReference>
<dbReference type="NCBIfam" id="TIGR00254">
    <property type="entry name" value="GGDEF"/>
    <property type="match status" value="1"/>
</dbReference>
<sequence>MNSHEKATEADFYQYMRGRLYRPVVFLESACIVFIIASFLLNPYLTSGISRLEAILLVCISLISLAKARWPSILLWRMGTCLYSLALMLISALEVQDMAGRGDPFIVPILISIWFYNAFVTPSKYDCLAILLLTGFAASLVCGRSLMSGMAPELFGLLVFAVFVVAITLNRTMLTMMHSMFFMQDEFRRLAEIDPLTKIPNRRALFARLDDKLPLHQQSWFWVLIDLDDFKQINDRYGHAAGDQVLVCFADLLVRLSQPAFLGRIGGEEFGLLLSRQSASQVDQLLNRLQAAVAAARPGGVCFSFSAGVASFTPGVSTADVLRMADQAMYAAKRQGKRQVVFASGSPQMADAI</sequence>
<dbReference type="Gene3D" id="3.30.70.270">
    <property type="match status" value="1"/>
</dbReference>
<keyword evidence="3" id="KW-0472">Membrane</keyword>
<evidence type="ECO:0000256" key="1">
    <source>
        <dbReference type="ARBA" id="ARBA00012528"/>
    </source>
</evidence>
<reference evidence="6" key="3">
    <citation type="journal article" date="2017" name="Plant Physiol. Biochem.">
        <title>Differential oxidative and antioxidative response of duckweed Lemna minor toward plant growth promoting/inhibiting bacteria.</title>
        <authorList>
            <person name="Ishizawa H."/>
            <person name="Kuroda M."/>
            <person name="Morikawa M."/>
            <person name="Ike M."/>
        </authorList>
    </citation>
    <scope>NUCLEOTIDE SEQUENCE [LARGE SCALE GENOMIC DNA]</scope>
    <source>
        <strain evidence="6">H3</strain>
    </source>
</reference>
<feature type="domain" description="GGDEF" evidence="4">
    <location>
        <begin position="218"/>
        <end position="345"/>
    </location>
</feature>
<reference evidence="5 6" key="2">
    <citation type="journal article" date="2017" name="Genome Announc.">
        <title>Draft genome sequence of Aquitalea magnusonii strain H3, a plant growth-promoting bacterium of duckweed Lemna minor.</title>
        <authorList>
            <person name="Ishizawa H."/>
            <person name="Kuroda M."/>
            <person name="Ike M."/>
        </authorList>
    </citation>
    <scope>NUCLEOTIDE SEQUENCE [LARGE SCALE GENOMIC DNA]</scope>
    <source>
        <strain evidence="5 6">H3</strain>
    </source>
</reference>
<comment type="catalytic activity">
    <reaction evidence="2">
        <text>2 GTP = 3',3'-c-di-GMP + 2 diphosphate</text>
        <dbReference type="Rhea" id="RHEA:24898"/>
        <dbReference type="ChEBI" id="CHEBI:33019"/>
        <dbReference type="ChEBI" id="CHEBI:37565"/>
        <dbReference type="ChEBI" id="CHEBI:58805"/>
        <dbReference type="EC" id="2.7.7.65"/>
    </reaction>
</comment>
<dbReference type="EC" id="2.7.7.65" evidence="1"/>
<dbReference type="PANTHER" id="PTHR45138:SF9">
    <property type="entry name" value="DIGUANYLATE CYCLASE DGCM-RELATED"/>
    <property type="match status" value="1"/>
</dbReference>
<dbReference type="InterPro" id="IPR029787">
    <property type="entry name" value="Nucleotide_cyclase"/>
</dbReference>
<feature type="transmembrane region" description="Helical" evidence="3">
    <location>
        <begin position="48"/>
        <end position="66"/>
    </location>
</feature>
<feature type="transmembrane region" description="Helical" evidence="3">
    <location>
        <begin position="154"/>
        <end position="174"/>
    </location>
</feature>
<gene>
    <name evidence="5" type="ORF">DLM_2722</name>
</gene>